<protein>
    <recommendedName>
        <fullName evidence="12">Ionotropic receptor</fullName>
    </recommendedName>
</protein>
<evidence type="ECO:0000256" key="3">
    <source>
        <dbReference type="ARBA" id="ARBA00022692"/>
    </source>
</evidence>
<keyword evidence="6" id="KW-0675">Receptor</keyword>
<organism evidence="10 11">
    <name type="scientific">Cryptolaemus montrouzieri</name>
    <dbReference type="NCBI Taxonomy" id="559131"/>
    <lineage>
        <taxon>Eukaryota</taxon>
        <taxon>Metazoa</taxon>
        <taxon>Ecdysozoa</taxon>
        <taxon>Arthropoda</taxon>
        <taxon>Hexapoda</taxon>
        <taxon>Insecta</taxon>
        <taxon>Pterygota</taxon>
        <taxon>Neoptera</taxon>
        <taxon>Endopterygota</taxon>
        <taxon>Coleoptera</taxon>
        <taxon>Polyphaga</taxon>
        <taxon>Cucujiformia</taxon>
        <taxon>Coccinelloidea</taxon>
        <taxon>Coccinellidae</taxon>
        <taxon>Scymninae</taxon>
        <taxon>Scymnini</taxon>
        <taxon>Cryptolaemus</taxon>
    </lineage>
</organism>
<evidence type="ECO:0000256" key="2">
    <source>
        <dbReference type="ARBA" id="ARBA00022475"/>
    </source>
</evidence>
<dbReference type="GO" id="GO:0005886">
    <property type="term" value="C:plasma membrane"/>
    <property type="evidence" value="ECO:0007669"/>
    <property type="project" value="UniProtKB-SubCell"/>
</dbReference>
<keyword evidence="4 8" id="KW-1133">Transmembrane helix</keyword>
<dbReference type="AlphaFoldDB" id="A0ABD2NM41"/>
<dbReference type="PANTHER" id="PTHR42643">
    <property type="entry name" value="IONOTROPIC RECEPTOR 20A-RELATED"/>
    <property type="match status" value="1"/>
</dbReference>
<dbReference type="Proteomes" id="UP001516400">
    <property type="component" value="Unassembled WGS sequence"/>
</dbReference>
<dbReference type="Gene3D" id="3.40.190.10">
    <property type="entry name" value="Periplasmic binding protein-like II"/>
    <property type="match status" value="1"/>
</dbReference>
<comment type="caution">
    <text evidence="10">The sequence shown here is derived from an EMBL/GenBank/DDBJ whole genome shotgun (WGS) entry which is preliminary data.</text>
</comment>
<sequence>MSMISCTFLVTLTLHVVFCNEITPPKVENYKANYFLNLMKYYDDFSKIFHIDKKTEQTLRDRLKGTDETFLNTIMIYNHDYYNPNMKRYEGGAVLHVILLKNLKQMEGFLSDYSNISKNDVLIIITFNEKYGLKLPKKMRIKHRHAAGNLLILNLTPDNIQMYHICHYCGIYENNMFLLQSTNGSKVDIESKMLLANQFNQFFGHKFTILFNQYFPYMHCLKYKPTQHANETYNICLEWEGIEANMLKELSEVMNFTYKLLALTEYITVPKMLPYIHMDKQIHIAIGGIGLSALRIKKLSFTRSINFENFVLMYKIHIGLQDRLFAFLEAFSMTIWFSLAFTLFVQYMALFVFIQILYKREKWLRFFKALPVKYILNIKSKISITL</sequence>
<evidence type="ECO:0000256" key="4">
    <source>
        <dbReference type="ARBA" id="ARBA00022989"/>
    </source>
</evidence>
<keyword evidence="3 8" id="KW-0812">Transmembrane</keyword>
<proteinExistence type="predicted"/>
<reference evidence="10 11" key="1">
    <citation type="journal article" date="2021" name="BMC Biol.">
        <title>Horizontally acquired antibacterial genes associated with adaptive radiation of ladybird beetles.</title>
        <authorList>
            <person name="Li H.S."/>
            <person name="Tang X.F."/>
            <person name="Huang Y.H."/>
            <person name="Xu Z.Y."/>
            <person name="Chen M.L."/>
            <person name="Du X.Y."/>
            <person name="Qiu B.Y."/>
            <person name="Chen P.T."/>
            <person name="Zhang W."/>
            <person name="Slipinski A."/>
            <person name="Escalona H.E."/>
            <person name="Waterhouse R.M."/>
            <person name="Zwick A."/>
            <person name="Pang H."/>
        </authorList>
    </citation>
    <scope>NUCLEOTIDE SEQUENCE [LARGE SCALE GENOMIC DNA]</scope>
    <source>
        <strain evidence="10">SYSU2018</strain>
    </source>
</reference>
<evidence type="ECO:0000256" key="5">
    <source>
        <dbReference type="ARBA" id="ARBA00023136"/>
    </source>
</evidence>
<evidence type="ECO:0008006" key="12">
    <source>
        <dbReference type="Google" id="ProtNLM"/>
    </source>
</evidence>
<feature type="transmembrane region" description="Helical" evidence="8">
    <location>
        <begin position="335"/>
        <end position="358"/>
    </location>
</feature>
<evidence type="ECO:0000313" key="11">
    <source>
        <dbReference type="Proteomes" id="UP001516400"/>
    </source>
</evidence>
<keyword evidence="9" id="KW-0732">Signal</keyword>
<keyword evidence="11" id="KW-1185">Reference proteome</keyword>
<evidence type="ECO:0000256" key="8">
    <source>
        <dbReference type="SAM" id="Phobius"/>
    </source>
</evidence>
<evidence type="ECO:0000256" key="7">
    <source>
        <dbReference type="ARBA" id="ARBA00023180"/>
    </source>
</evidence>
<dbReference type="PANTHER" id="PTHR42643:SF24">
    <property type="entry name" value="IONOTROPIC RECEPTOR 60A"/>
    <property type="match status" value="1"/>
</dbReference>
<accession>A0ABD2NM41</accession>
<feature type="chain" id="PRO_5044844890" description="Ionotropic receptor" evidence="9">
    <location>
        <begin position="20"/>
        <end position="386"/>
    </location>
</feature>
<keyword evidence="5 8" id="KW-0472">Membrane</keyword>
<dbReference type="SUPFAM" id="SSF53850">
    <property type="entry name" value="Periplasmic binding protein-like II"/>
    <property type="match status" value="1"/>
</dbReference>
<evidence type="ECO:0000256" key="1">
    <source>
        <dbReference type="ARBA" id="ARBA00004651"/>
    </source>
</evidence>
<evidence type="ECO:0000256" key="6">
    <source>
        <dbReference type="ARBA" id="ARBA00023170"/>
    </source>
</evidence>
<comment type="subcellular location">
    <subcellularLocation>
        <location evidence="1">Cell membrane</location>
        <topology evidence="1">Multi-pass membrane protein</topology>
    </subcellularLocation>
</comment>
<name>A0ABD2NM41_9CUCU</name>
<evidence type="ECO:0000256" key="9">
    <source>
        <dbReference type="SAM" id="SignalP"/>
    </source>
</evidence>
<gene>
    <name evidence="10" type="ORF">HHI36_017134</name>
</gene>
<dbReference type="InterPro" id="IPR052192">
    <property type="entry name" value="Insect_Ionotropic_Sensory_Rcpt"/>
</dbReference>
<dbReference type="EMBL" id="JABFTP020000124">
    <property type="protein sequence ID" value="KAL3279629.1"/>
    <property type="molecule type" value="Genomic_DNA"/>
</dbReference>
<keyword evidence="7" id="KW-0325">Glycoprotein</keyword>
<feature type="signal peptide" evidence="9">
    <location>
        <begin position="1"/>
        <end position="19"/>
    </location>
</feature>
<keyword evidence="2" id="KW-1003">Cell membrane</keyword>
<evidence type="ECO:0000313" key="10">
    <source>
        <dbReference type="EMBL" id="KAL3279629.1"/>
    </source>
</evidence>